<comment type="caution">
    <text evidence="10">Lacks conserved residue(s) required for the propagation of feature annotation.</text>
</comment>
<comment type="similarity">
    <text evidence="10">Belongs to the PlsY family.</text>
</comment>
<evidence type="ECO:0000313" key="12">
    <source>
        <dbReference type="Proteomes" id="UP000287866"/>
    </source>
</evidence>
<evidence type="ECO:0000256" key="7">
    <source>
        <dbReference type="ARBA" id="ARBA00023136"/>
    </source>
</evidence>
<comment type="pathway">
    <text evidence="10">Lipid metabolism; phospholipid metabolism.</text>
</comment>
<evidence type="ECO:0000256" key="8">
    <source>
        <dbReference type="ARBA" id="ARBA00023209"/>
    </source>
</evidence>
<dbReference type="PANTHER" id="PTHR30309:SF0">
    <property type="entry name" value="GLYCEROL-3-PHOSPHATE ACYLTRANSFERASE-RELATED"/>
    <property type="match status" value="1"/>
</dbReference>
<evidence type="ECO:0000256" key="4">
    <source>
        <dbReference type="ARBA" id="ARBA00022692"/>
    </source>
</evidence>
<comment type="subunit">
    <text evidence="10">Probably interacts with PlsX.</text>
</comment>
<keyword evidence="12" id="KW-1185">Reference proteome</keyword>
<evidence type="ECO:0000256" key="6">
    <source>
        <dbReference type="ARBA" id="ARBA00023098"/>
    </source>
</evidence>
<keyword evidence="11" id="KW-0012">Acyltransferase</keyword>
<keyword evidence="1 10" id="KW-1003">Cell membrane</keyword>
<proteinExistence type="inferred from homology"/>
<keyword evidence="5 10" id="KW-1133">Transmembrane helix</keyword>
<keyword evidence="6 10" id="KW-0443">Lipid metabolism</keyword>
<evidence type="ECO:0000256" key="1">
    <source>
        <dbReference type="ARBA" id="ARBA00022475"/>
    </source>
</evidence>
<dbReference type="AlphaFoldDB" id="A0A8T6R6U9"/>
<keyword evidence="3 10" id="KW-0808">Transferase</keyword>
<reference evidence="11" key="1">
    <citation type="submission" date="2020-03" db="EMBL/GenBank/DDBJ databases">
        <title>Phycicoccus flavus sp. nov., a novel endophytic actinobacterium isolated from branch of Kandelia candel.</title>
        <authorList>
            <person name="Tuo L."/>
        </authorList>
    </citation>
    <scope>NUCLEOTIDE SEQUENCE</scope>
    <source>
        <strain evidence="11">CMS6Z-2</strain>
    </source>
</reference>
<name>A0A8T6R6U9_9MICO</name>
<sequence>MGYPVLVLWVAVLAVLAFLLGGVNPATLVARARGADLRASGSGNPGATNAGRVLGRKWGALVLVLDVAKAYVPTWLILSAIGTAAALVVGLAVVLGHVFSPFLRGRGGKGVACAIGAILAVEPVVGLAALAVFAAVLPLVRVVGEASVVATSVLLVLGVLGAVGVLPVVGTWTGLWLVVVALVVLWRHRRNVRRWWGRLRG</sequence>
<evidence type="ECO:0000313" key="11">
    <source>
        <dbReference type="EMBL" id="NHA69472.1"/>
    </source>
</evidence>
<evidence type="ECO:0000256" key="5">
    <source>
        <dbReference type="ARBA" id="ARBA00022989"/>
    </source>
</evidence>
<evidence type="ECO:0000256" key="10">
    <source>
        <dbReference type="HAMAP-Rule" id="MF_01043"/>
    </source>
</evidence>
<accession>A0A8T6R6U9</accession>
<comment type="function">
    <text evidence="10">Catalyzes the transfer of an acyl group from acyl-phosphate (acyl-PO(4)) to glycerol-3-phosphate (G3P) to form lysophosphatidic acid (LPA). This enzyme utilizes acyl-phosphate as fatty acyl donor, but not acyl-CoA or acyl-ACP.</text>
</comment>
<dbReference type="GO" id="GO:0005886">
    <property type="term" value="C:plasma membrane"/>
    <property type="evidence" value="ECO:0007669"/>
    <property type="project" value="UniProtKB-SubCell"/>
</dbReference>
<comment type="subcellular location">
    <subcellularLocation>
        <location evidence="10">Cell membrane</location>
        <topology evidence="10">Multi-pass membrane protein</topology>
    </subcellularLocation>
</comment>
<dbReference type="EMBL" id="SAYU02000061">
    <property type="protein sequence ID" value="NHA69472.1"/>
    <property type="molecule type" value="Genomic_DNA"/>
</dbReference>
<dbReference type="InterPro" id="IPR003811">
    <property type="entry name" value="G3P_acylTferase_PlsY"/>
</dbReference>
<gene>
    <name evidence="10" type="primary">plsY</name>
    <name evidence="11" type="ORF">EPD83_015625</name>
</gene>
<dbReference type="Proteomes" id="UP000287866">
    <property type="component" value="Unassembled WGS sequence"/>
</dbReference>
<keyword evidence="8 10" id="KW-0594">Phospholipid biosynthesis</keyword>
<feature type="transmembrane region" description="Helical" evidence="10">
    <location>
        <begin position="152"/>
        <end position="185"/>
    </location>
</feature>
<dbReference type="GO" id="GO:0008654">
    <property type="term" value="P:phospholipid biosynthetic process"/>
    <property type="evidence" value="ECO:0007669"/>
    <property type="project" value="UniProtKB-UniRule"/>
</dbReference>
<dbReference type="EC" id="2.3.1.275" evidence="10"/>
<keyword evidence="2 10" id="KW-0444">Lipid biosynthesis</keyword>
<keyword evidence="7 10" id="KW-0472">Membrane</keyword>
<comment type="catalytic activity">
    <reaction evidence="10">
        <text>an acyl phosphate + sn-glycerol 3-phosphate = a 1-acyl-sn-glycero-3-phosphate + phosphate</text>
        <dbReference type="Rhea" id="RHEA:34075"/>
        <dbReference type="ChEBI" id="CHEBI:43474"/>
        <dbReference type="ChEBI" id="CHEBI:57597"/>
        <dbReference type="ChEBI" id="CHEBI:57970"/>
        <dbReference type="ChEBI" id="CHEBI:59918"/>
        <dbReference type="EC" id="2.3.1.275"/>
    </reaction>
</comment>
<feature type="transmembrane region" description="Helical" evidence="10">
    <location>
        <begin position="75"/>
        <end position="99"/>
    </location>
</feature>
<dbReference type="HAMAP" id="MF_01043">
    <property type="entry name" value="PlsY"/>
    <property type="match status" value="1"/>
</dbReference>
<dbReference type="SMART" id="SM01207">
    <property type="entry name" value="G3P_acyltransf"/>
    <property type="match status" value="1"/>
</dbReference>
<dbReference type="PANTHER" id="PTHR30309">
    <property type="entry name" value="INNER MEMBRANE PROTEIN YGIH"/>
    <property type="match status" value="1"/>
</dbReference>
<organism evidence="11 12">
    <name type="scientific">Phycicoccus flavus</name>
    <dbReference type="NCBI Taxonomy" id="2502783"/>
    <lineage>
        <taxon>Bacteria</taxon>
        <taxon>Bacillati</taxon>
        <taxon>Actinomycetota</taxon>
        <taxon>Actinomycetes</taxon>
        <taxon>Micrococcales</taxon>
        <taxon>Intrasporangiaceae</taxon>
        <taxon>Phycicoccus</taxon>
    </lineage>
</organism>
<dbReference type="GO" id="GO:0043772">
    <property type="term" value="F:acyl-phosphate glycerol-3-phosphate acyltransferase activity"/>
    <property type="evidence" value="ECO:0007669"/>
    <property type="project" value="UniProtKB-UniRule"/>
</dbReference>
<keyword evidence="4 10" id="KW-0812">Transmembrane</keyword>
<comment type="caution">
    <text evidence="11">The sequence shown here is derived from an EMBL/GenBank/DDBJ whole genome shotgun (WGS) entry which is preliminary data.</text>
</comment>
<protein>
    <recommendedName>
        <fullName evidence="10">Glycerol-3-phosphate acyltransferase</fullName>
    </recommendedName>
    <alternativeName>
        <fullName evidence="10">Acyl-PO4 G3P acyltransferase</fullName>
    </alternativeName>
    <alternativeName>
        <fullName evidence="10">Acyl-phosphate--glycerol-3-phosphate acyltransferase</fullName>
    </alternativeName>
    <alternativeName>
        <fullName evidence="10">G3P acyltransferase</fullName>
        <shortName evidence="10">GPAT</shortName>
        <ecNumber evidence="10">2.3.1.275</ecNumber>
    </alternativeName>
    <alternativeName>
        <fullName evidence="10">Lysophosphatidic acid synthase</fullName>
        <shortName evidence="10">LPA synthase</shortName>
    </alternativeName>
</protein>
<evidence type="ECO:0000256" key="3">
    <source>
        <dbReference type="ARBA" id="ARBA00022679"/>
    </source>
</evidence>
<evidence type="ECO:0000256" key="9">
    <source>
        <dbReference type="ARBA" id="ARBA00023264"/>
    </source>
</evidence>
<evidence type="ECO:0000256" key="2">
    <source>
        <dbReference type="ARBA" id="ARBA00022516"/>
    </source>
</evidence>
<keyword evidence="9 10" id="KW-1208">Phospholipid metabolism</keyword>
<feature type="transmembrane region" description="Helical" evidence="10">
    <location>
        <begin position="111"/>
        <end position="140"/>
    </location>
</feature>
<dbReference type="Pfam" id="PF02660">
    <property type="entry name" value="G3P_acyltransf"/>
    <property type="match status" value="1"/>
</dbReference>